<dbReference type="Proteomes" id="UP001497382">
    <property type="component" value="Unassembled WGS sequence"/>
</dbReference>
<proteinExistence type="predicted"/>
<keyword evidence="1" id="KW-0812">Transmembrane</keyword>
<reference evidence="2 3" key="1">
    <citation type="submission" date="2024-04" db="EMBL/GenBank/DDBJ databases">
        <authorList>
            <person name="Rising A."/>
            <person name="Reimegard J."/>
            <person name="Sonavane S."/>
            <person name="Akerstrom W."/>
            <person name="Nylinder S."/>
            <person name="Hedman E."/>
            <person name="Kallberg Y."/>
        </authorList>
    </citation>
    <scope>NUCLEOTIDE SEQUENCE [LARGE SCALE GENOMIC DNA]</scope>
</reference>
<feature type="transmembrane region" description="Helical" evidence="1">
    <location>
        <begin position="15"/>
        <end position="37"/>
    </location>
</feature>
<accession>A0AAV1ZYI2</accession>
<name>A0AAV1ZYI2_9ARAC</name>
<keyword evidence="3" id="KW-1185">Reference proteome</keyword>
<keyword evidence="1" id="KW-0472">Membrane</keyword>
<evidence type="ECO:0000313" key="3">
    <source>
        <dbReference type="Proteomes" id="UP001497382"/>
    </source>
</evidence>
<organism evidence="2 3">
    <name type="scientific">Larinioides sclopetarius</name>
    <dbReference type="NCBI Taxonomy" id="280406"/>
    <lineage>
        <taxon>Eukaryota</taxon>
        <taxon>Metazoa</taxon>
        <taxon>Ecdysozoa</taxon>
        <taxon>Arthropoda</taxon>
        <taxon>Chelicerata</taxon>
        <taxon>Arachnida</taxon>
        <taxon>Araneae</taxon>
        <taxon>Araneomorphae</taxon>
        <taxon>Entelegynae</taxon>
        <taxon>Araneoidea</taxon>
        <taxon>Araneidae</taxon>
        <taxon>Larinioides</taxon>
    </lineage>
</organism>
<dbReference type="AlphaFoldDB" id="A0AAV1ZYI2"/>
<keyword evidence="1" id="KW-1133">Transmembrane helix</keyword>
<evidence type="ECO:0000313" key="2">
    <source>
        <dbReference type="EMBL" id="CAL1276896.1"/>
    </source>
</evidence>
<evidence type="ECO:0000256" key="1">
    <source>
        <dbReference type="SAM" id="Phobius"/>
    </source>
</evidence>
<dbReference type="EMBL" id="CAXIEN010000097">
    <property type="protein sequence ID" value="CAL1276896.1"/>
    <property type="molecule type" value="Genomic_DNA"/>
</dbReference>
<comment type="caution">
    <text evidence="2">The sequence shown here is derived from an EMBL/GenBank/DDBJ whole genome shotgun (WGS) entry which is preliminary data.</text>
</comment>
<protein>
    <submittedName>
        <fullName evidence="2">Uncharacterized protein</fullName>
    </submittedName>
</protein>
<sequence length="117" mass="12975">MRDADGFLFIYSKQIGIFIYIYYMLLIFGGSSDFSNLSEDRMSKIRKRAESNQSACVPGKCPNPPGTGDGFPWETVSLDIASLGIRYGLISVMDRSGEIRGVTPLALVAEVADKWHF</sequence>
<gene>
    <name evidence="2" type="ORF">LARSCL_LOCUS8902</name>
</gene>